<dbReference type="eggNOG" id="ENOG502QQQ3">
    <property type="taxonomic scope" value="Eukaryota"/>
</dbReference>
<dbReference type="STRING" id="7918.ENSLOCP00000000392"/>
<sequence length="187" mass="20339">MGVYRCVVTVGGQDTVSLEGHIELEGLPHFSEEPQDKTVAANHSFSLVCRAHGPPEPVHVIWLQDGAPLNKLDQPLALSPSTLTLSGTVSLSPSVCMFIFFSFSVWQADGMMASISCYLYISISLYHCQYSSVPVCHCVSAAVYQYITVSVHQCASISLCQYSSVPVSHWSVQQCASMSLCEWISVA</sequence>
<dbReference type="Pfam" id="PF13927">
    <property type="entry name" value="Ig_3"/>
    <property type="match status" value="1"/>
</dbReference>
<dbReference type="InterPro" id="IPR007110">
    <property type="entry name" value="Ig-like_dom"/>
</dbReference>
<dbReference type="InParanoid" id="W5LW85"/>
<dbReference type="HOGENOM" id="CLU_1450836_0_0_1"/>
<dbReference type="Bgee" id="ENSLOCG00000000360">
    <property type="expression patterns" value="Expressed in liver and 12 other cell types or tissues"/>
</dbReference>
<reference evidence="2" key="2">
    <citation type="submission" date="2025-08" db="UniProtKB">
        <authorList>
            <consortium name="Ensembl"/>
        </authorList>
    </citation>
    <scope>IDENTIFICATION</scope>
</reference>
<dbReference type="GeneTree" id="ENSGT00940000160232"/>
<dbReference type="AlphaFoldDB" id="W5LW85"/>
<dbReference type="Proteomes" id="UP000018468">
    <property type="component" value="Unassembled WGS sequence"/>
</dbReference>
<dbReference type="Gene3D" id="2.60.40.10">
    <property type="entry name" value="Immunoglobulins"/>
    <property type="match status" value="1"/>
</dbReference>
<dbReference type="Ensembl" id="ENSLOCT00000000392.1">
    <property type="protein sequence ID" value="ENSLOCP00000000392.1"/>
    <property type="gene ID" value="ENSLOCG00000000360.1"/>
</dbReference>
<reference evidence="3" key="1">
    <citation type="submission" date="2011-12" db="EMBL/GenBank/DDBJ databases">
        <title>The Draft Genome of Lepisosteus oculatus.</title>
        <authorList>
            <consortium name="The Broad Institute Genome Assembly &amp; Analysis Group"/>
            <consortium name="Computational R&amp;D Group"/>
            <consortium name="and Sequencing Platform"/>
            <person name="Di Palma F."/>
            <person name="Alfoldi J."/>
            <person name="Johnson J."/>
            <person name="Berlin A."/>
            <person name="Gnerre S."/>
            <person name="Jaffe D."/>
            <person name="MacCallum I."/>
            <person name="Young S."/>
            <person name="Walker B.J."/>
            <person name="Lander E.S."/>
            <person name="Lindblad-Toh K."/>
        </authorList>
    </citation>
    <scope>NUCLEOTIDE SEQUENCE [LARGE SCALE GENOMIC DNA]</scope>
</reference>
<keyword evidence="3" id="KW-1185">Reference proteome</keyword>
<reference evidence="2" key="3">
    <citation type="submission" date="2025-09" db="UniProtKB">
        <authorList>
            <consortium name="Ensembl"/>
        </authorList>
    </citation>
    <scope>IDENTIFICATION</scope>
</reference>
<organism evidence="2 3">
    <name type="scientific">Lepisosteus oculatus</name>
    <name type="common">Spotted gar</name>
    <dbReference type="NCBI Taxonomy" id="7918"/>
    <lineage>
        <taxon>Eukaryota</taxon>
        <taxon>Metazoa</taxon>
        <taxon>Chordata</taxon>
        <taxon>Craniata</taxon>
        <taxon>Vertebrata</taxon>
        <taxon>Euteleostomi</taxon>
        <taxon>Actinopterygii</taxon>
        <taxon>Neopterygii</taxon>
        <taxon>Holostei</taxon>
        <taxon>Semionotiformes</taxon>
        <taxon>Lepisosteidae</taxon>
        <taxon>Lepisosteus</taxon>
    </lineage>
</organism>
<evidence type="ECO:0000259" key="1">
    <source>
        <dbReference type="PROSITE" id="PS50835"/>
    </source>
</evidence>
<dbReference type="InterPro" id="IPR013783">
    <property type="entry name" value="Ig-like_fold"/>
</dbReference>
<evidence type="ECO:0000313" key="3">
    <source>
        <dbReference type="Proteomes" id="UP000018468"/>
    </source>
</evidence>
<accession>W5LW85</accession>
<name>W5LW85_LEPOC</name>
<evidence type="ECO:0000313" key="2">
    <source>
        <dbReference type="Ensembl" id="ENSLOCP00000000392.1"/>
    </source>
</evidence>
<dbReference type="PROSITE" id="PS50835">
    <property type="entry name" value="IG_LIKE"/>
    <property type="match status" value="1"/>
</dbReference>
<protein>
    <recommendedName>
        <fullName evidence="1">Ig-like domain-containing protein</fullName>
    </recommendedName>
</protein>
<dbReference type="InterPro" id="IPR036179">
    <property type="entry name" value="Ig-like_dom_sf"/>
</dbReference>
<proteinExistence type="predicted"/>
<feature type="domain" description="Ig-like" evidence="1">
    <location>
        <begin position="28"/>
        <end position="150"/>
    </location>
</feature>
<dbReference type="SUPFAM" id="SSF48726">
    <property type="entry name" value="Immunoglobulin"/>
    <property type="match status" value="1"/>
</dbReference>